<reference evidence="3 4" key="1">
    <citation type="submission" date="2020-10" db="EMBL/GenBank/DDBJ databases">
        <title>Phylogeny of dyella-like bacteria.</title>
        <authorList>
            <person name="Fu J."/>
        </authorList>
    </citation>
    <scope>NUCLEOTIDE SEQUENCE [LARGE SCALE GENOMIC DNA]</scope>
    <source>
        <strain evidence="3 4">DHOB07</strain>
    </source>
</reference>
<dbReference type="Pfam" id="PF08450">
    <property type="entry name" value="SGL"/>
    <property type="match status" value="1"/>
</dbReference>
<name>A0ABW8IUC6_9GAMM</name>
<accession>A0ABW8IUC6</accession>
<evidence type="ECO:0000259" key="2">
    <source>
        <dbReference type="Pfam" id="PF08450"/>
    </source>
</evidence>
<feature type="domain" description="SMP-30/Gluconolactonase/LRE-like region" evidence="2">
    <location>
        <begin position="14"/>
        <end position="236"/>
    </location>
</feature>
<dbReference type="InterPro" id="IPR011042">
    <property type="entry name" value="6-blade_b-propeller_TolB-like"/>
</dbReference>
<organism evidence="3 4">
    <name type="scientific">Dyella lipolytica</name>
    <dbReference type="NCBI Taxonomy" id="1867835"/>
    <lineage>
        <taxon>Bacteria</taxon>
        <taxon>Pseudomonadati</taxon>
        <taxon>Pseudomonadota</taxon>
        <taxon>Gammaproteobacteria</taxon>
        <taxon>Lysobacterales</taxon>
        <taxon>Rhodanobacteraceae</taxon>
        <taxon>Dyella</taxon>
    </lineage>
</organism>
<keyword evidence="1" id="KW-0378">Hydrolase</keyword>
<comment type="caution">
    <text evidence="3">The sequence shown here is derived from an EMBL/GenBank/DDBJ whole genome shotgun (WGS) entry which is preliminary data.</text>
</comment>
<dbReference type="PANTHER" id="PTHR47572:SF4">
    <property type="entry name" value="LACTONASE DRP35"/>
    <property type="match status" value="1"/>
</dbReference>
<keyword evidence="4" id="KW-1185">Reference proteome</keyword>
<sequence length="273" mass="29204">MNVSTHVEDRGLVESPRWHEGKLWFADWMAGEILTLGSQGDTHVMARAKAPPLSFDFSVDGRMLIVASGEQWLLRREKSGEVKPFADLGGTEWNEIVVDGRGNAYVNGAELVLVTPDGKVQAQAEGFAFPNGMAVTPDNSVLIVAESHGRCLTAFDIAADGSLSRRRVWANLGTGTPDGICMDESGAVWYADVPNQRCVRVREGGAVLDEVILDRGAFACMLGGPTRQTLYITAANWFGMARMGEMQGSGQVLSVPVPVPGAGWPLAATSVVS</sequence>
<dbReference type="Proteomes" id="UP001620405">
    <property type="component" value="Unassembled WGS sequence"/>
</dbReference>
<dbReference type="PRINTS" id="PR01790">
    <property type="entry name" value="SMP30FAMILY"/>
</dbReference>
<evidence type="ECO:0000313" key="3">
    <source>
        <dbReference type="EMBL" id="MFK2873564.1"/>
    </source>
</evidence>
<dbReference type="InterPro" id="IPR013658">
    <property type="entry name" value="SGL"/>
</dbReference>
<dbReference type="InterPro" id="IPR005511">
    <property type="entry name" value="SMP-30"/>
</dbReference>
<protein>
    <submittedName>
        <fullName evidence="3">SMP-30/gluconolactonase/LRE family protein</fullName>
    </submittedName>
</protein>
<dbReference type="RefSeq" id="WP_284397070.1">
    <property type="nucleotide sequence ID" value="NZ_BSNQ01000003.1"/>
</dbReference>
<dbReference type="EMBL" id="JADIKG010000011">
    <property type="protein sequence ID" value="MFK2873564.1"/>
    <property type="molecule type" value="Genomic_DNA"/>
</dbReference>
<dbReference type="PANTHER" id="PTHR47572">
    <property type="entry name" value="LIPOPROTEIN-RELATED"/>
    <property type="match status" value="1"/>
</dbReference>
<proteinExistence type="predicted"/>
<dbReference type="Gene3D" id="2.120.10.30">
    <property type="entry name" value="TolB, C-terminal domain"/>
    <property type="match status" value="1"/>
</dbReference>
<gene>
    <name evidence="3" type="ORF">ISP13_08470</name>
</gene>
<evidence type="ECO:0000256" key="1">
    <source>
        <dbReference type="ARBA" id="ARBA00022801"/>
    </source>
</evidence>
<dbReference type="SUPFAM" id="SSF63829">
    <property type="entry name" value="Calcium-dependent phosphotriesterase"/>
    <property type="match status" value="1"/>
</dbReference>
<evidence type="ECO:0000313" key="4">
    <source>
        <dbReference type="Proteomes" id="UP001620405"/>
    </source>
</evidence>
<dbReference type="InterPro" id="IPR051262">
    <property type="entry name" value="SMP-30/CGR1_Lactonase"/>
</dbReference>